<gene>
    <name evidence="2" type="ORF">BT96DRAFT_161060</name>
</gene>
<proteinExistence type="predicted"/>
<dbReference type="OrthoDB" id="289250at2759"/>
<protein>
    <recommendedName>
        <fullName evidence="4">Protein kinase domain-containing protein</fullName>
    </recommendedName>
</protein>
<dbReference type="AlphaFoldDB" id="A0A6A4HBP0"/>
<feature type="region of interest" description="Disordered" evidence="1">
    <location>
        <begin position="100"/>
        <end position="205"/>
    </location>
</feature>
<evidence type="ECO:0000313" key="2">
    <source>
        <dbReference type="EMBL" id="KAE9395123.1"/>
    </source>
</evidence>
<feature type="compositionally biased region" description="Low complexity" evidence="1">
    <location>
        <begin position="115"/>
        <end position="128"/>
    </location>
</feature>
<name>A0A6A4HBP0_9AGAR</name>
<feature type="compositionally biased region" description="Basic and acidic residues" evidence="1">
    <location>
        <begin position="156"/>
        <end position="169"/>
    </location>
</feature>
<accession>A0A6A4HBP0</accession>
<reference evidence="2" key="1">
    <citation type="journal article" date="2019" name="Environ. Microbiol.">
        <title>Fungal ecological strategies reflected in gene transcription - a case study of two litter decomposers.</title>
        <authorList>
            <person name="Barbi F."/>
            <person name="Kohler A."/>
            <person name="Barry K."/>
            <person name="Baskaran P."/>
            <person name="Daum C."/>
            <person name="Fauchery L."/>
            <person name="Ihrmark K."/>
            <person name="Kuo A."/>
            <person name="LaButti K."/>
            <person name="Lipzen A."/>
            <person name="Morin E."/>
            <person name="Grigoriev I.V."/>
            <person name="Henrissat B."/>
            <person name="Lindahl B."/>
            <person name="Martin F."/>
        </authorList>
    </citation>
    <scope>NUCLEOTIDE SEQUENCE</scope>
    <source>
        <strain evidence="2">JB14</strain>
    </source>
</reference>
<evidence type="ECO:0008006" key="4">
    <source>
        <dbReference type="Google" id="ProtNLM"/>
    </source>
</evidence>
<evidence type="ECO:0000256" key="1">
    <source>
        <dbReference type="SAM" id="MobiDB-lite"/>
    </source>
</evidence>
<dbReference type="Proteomes" id="UP000799118">
    <property type="component" value="Unassembled WGS sequence"/>
</dbReference>
<feature type="compositionally biased region" description="Acidic residues" evidence="1">
    <location>
        <begin position="173"/>
        <end position="188"/>
    </location>
</feature>
<evidence type="ECO:0000313" key="3">
    <source>
        <dbReference type="Proteomes" id="UP000799118"/>
    </source>
</evidence>
<sequence>MERRQWLMKIARGEWHWPELDGGDADDSSELQGPRLVRSTGAKRAVEKLLVRDPSRRARVKDLWNDDWVSGGGIPALPAIEGLPSGSGYSSYIPRIHDQPAAVPSRFPSGLPTFSASPDSSSDLPSKSWRGSAFENVAIAGTAGTSYEDDEEEFDNDRRENDQGAESHTESPATDEEDELEEEDEEGWLVDKDGINNIARSEVPR</sequence>
<dbReference type="EMBL" id="ML769537">
    <property type="protein sequence ID" value="KAE9395123.1"/>
    <property type="molecule type" value="Genomic_DNA"/>
</dbReference>
<organism evidence="2 3">
    <name type="scientific">Gymnopus androsaceus JB14</name>
    <dbReference type="NCBI Taxonomy" id="1447944"/>
    <lineage>
        <taxon>Eukaryota</taxon>
        <taxon>Fungi</taxon>
        <taxon>Dikarya</taxon>
        <taxon>Basidiomycota</taxon>
        <taxon>Agaricomycotina</taxon>
        <taxon>Agaricomycetes</taxon>
        <taxon>Agaricomycetidae</taxon>
        <taxon>Agaricales</taxon>
        <taxon>Marasmiineae</taxon>
        <taxon>Omphalotaceae</taxon>
        <taxon>Gymnopus</taxon>
    </lineage>
</organism>
<keyword evidence="3" id="KW-1185">Reference proteome</keyword>